<dbReference type="PaxDb" id="9823-ENSSSCP00000003749"/>
<keyword evidence="5" id="KW-1185">Reference proteome</keyword>
<feature type="compositionally biased region" description="Basic and acidic residues" evidence="2">
    <location>
        <begin position="1369"/>
        <end position="1383"/>
    </location>
</feature>
<evidence type="ECO:0000313" key="6">
    <source>
        <dbReference type="VGNC" id="VGNC:88125"/>
    </source>
</evidence>
<reference evidence="4" key="2">
    <citation type="journal article" date="2020" name="Gigascience">
        <title>An improved pig reference genome sequence to enable pig genetics and genomics research.</title>
        <authorList>
            <person name="Warr A."/>
            <person name="Affara N."/>
            <person name="Aken B."/>
            <person name="Beiki H."/>
            <person name="Bickhart D.M."/>
            <person name="Billis K."/>
            <person name="Chow W."/>
            <person name="Eory L."/>
            <person name="Finlayson H.A."/>
            <person name="Flicek P."/>
            <person name="Giron C.G."/>
            <person name="Griffin D.K."/>
            <person name="Hall R."/>
            <person name="Hannum G."/>
            <person name="Hourlier T."/>
            <person name="Howe K."/>
            <person name="Hume D.A."/>
            <person name="Izuogu O."/>
            <person name="Kim K."/>
            <person name="Koren S."/>
            <person name="Liu H."/>
            <person name="Manchanda N."/>
            <person name="Martin F.J."/>
            <person name="Nonneman D.J."/>
            <person name="O'Connor R.E."/>
            <person name="Phillippy A.M."/>
            <person name="Rohrer G.A."/>
            <person name="Rosen B.D."/>
            <person name="Rund L.A."/>
            <person name="Sargent C.A."/>
            <person name="Schook L.B."/>
            <person name="Schroeder S.G."/>
            <person name="Schwartz A.S."/>
            <person name="Skinner B.M."/>
            <person name="Talbot R."/>
            <person name="Tseng E."/>
            <person name="Tuggle C.K."/>
            <person name="Watson M."/>
            <person name="Smith T.P.L."/>
            <person name="Archibald A.L."/>
        </authorList>
    </citation>
    <scope>NUCLEOTIDE SEQUENCE [LARGE SCALE GENOMIC DNA]</scope>
    <source>
        <strain evidence="4">Duroc</strain>
    </source>
</reference>
<feature type="region of interest" description="Disordered" evidence="2">
    <location>
        <begin position="942"/>
        <end position="972"/>
    </location>
</feature>
<reference evidence="4" key="4">
    <citation type="submission" date="2025-09" db="UniProtKB">
        <authorList>
            <consortium name="Ensembl"/>
        </authorList>
    </citation>
    <scope>IDENTIFICATION</scope>
</reference>
<dbReference type="Bgee" id="ENSSSCG00000003455">
    <property type="expression patterns" value="Expressed in testis and 26 other cell types or tissues"/>
</dbReference>
<name>A0A287ADA7_PIG</name>
<reference evidence="5" key="1">
    <citation type="submission" date="2009-11" db="EMBL/GenBank/DDBJ databases">
        <authorList>
            <consortium name="Porcine genome sequencing project"/>
        </authorList>
    </citation>
    <scope>NUCLEOTIDE SEQUENCE [LARGE SCALE GENOMIC DNA]</scope>
    <source>
        <strain evidence="5">Duroc</strain>
    </source>
</reference>
<feature type="region of interest" description="Disordered" evidence="2">
    <location>
        <begin position="1350"/>
        <end position="1399"/>
    </location>
</feature>
<dbReference type="PANTHER" id="PTHR18853">
    <property type="entry name" value="FORKHEAD-ASSOCIATED DOMAIN-CONTAINING PROTEIN 1-RELATED"/>
    <property type="match status" value="1"/>
</dbReference>
<evidence type="ECO:0000256" key="2">
    <source>
        <dbReference type="SAM" id="MobiDB-lite"/>
    </source>
</evidence>
<feature type="coiled-coil region" evidence="1">
    <location>
        <begin position="671"/>
        <end position="827"/>
    </location>
</feature>
<dbReference type="SMART" id="SM00240">
    <property type="entry name" value="FHA"/>
    <property type="match status" value="1"/>
</dbReference>
<accession>A0A287ADA7</accession>
<gene>
    <name evidence="4 6" type="primary">FHAD1</name>
</gene>
<proteinExistence type="predicted"/>
<dbReference type="Proteomes" id="UP000008227">
    <property type="component" value="Chromosome 6"/>
</dbReference>
<feature type="domain" description="FHA" evidence="3">
    <location>
        <begin position="18"/>
        <end position="69"/>
    </location>
</feature>
<evidence type="ECO:0000313" key="4">
    <source>
        <dbReference type="Ensembl" id="ENSSSCP00000041958.3"/>
    </source>
</evidence>
<dbReference type="Pfam" id="PF00498">
    <property type="entry name" value="FHA"/>
    <property type="match status" value="1"/>
</dbReference>
<evidence type="ECO:0000259" key="3">
    <source>
        <dbReference type="PROSITE" id="PS50006"/>
    </source>
</evidence>
<dbReference type="InterPro" id="IPR008984">
    <property type="entry name" value="SMAD_FHA_dom_sf"/>
</dbReference>
<sequence>MKAYLKSAEGFFVLNKSTTIGRHQDSDLVLESADIDNHHALIEFNEAEGSFVLQDFNSLSGTFVNGCHIQNVAVKLLPGDILRFGSAGLTYELVIENPSSVSFPWVRGPAPWSRPQPPRATHQPNQSPLPSQIPFHPGIRPAPVQRSWSQGFPRPTMVPPASHKRPVSAGGKMFSFVMDGPTHGVPIINQVWTNAVELSGQSVAEEIPGAGSSGEIFMDEDLGQQDKDEIILLLGKEVSRLSDFELESKYKDAVIANLQNEVANLSQKLSETATSRQNERVIPPKLQVLDEDVDAKEREIQSLKSQISALQKGYSQVLCQTLSERNSEIASLKNEGENLRRDHAVTAEVVSSLKKDVLVKDEQVQQLKQEVNQLKSENKEKDHQLEALSSRCSVLKEELKKEGAQKEHREAQEKELKLYKTQIHDMEKEVKKLREELKRSSTEQSLISKTLREKSKVEEKLQEDSRRKLLQLQEMGNRENLIKVNLERAVGQLEHFRSQVIKATYGRAKPFQDRPVSDQQLIERIAQVTEDNVNLQQKKWVLQRETQHSSSRQEEMAETVEKLQTTLASCQACMKMSCCSSDLKKEVALLQHLQVSPPVSGLQMVALDILRLSLSWLEETEQLLRDVGIQLSSSDKGLSLYLKYLLEHYKKIANQTQELQIKISSSQETQQSLLQEKLREHLAEKEQLSMERLQEEERLKARIKRLVEEKADLEESITQEKNRAKEALEEEQKRVQELENRLTRQKKALEESISQEKNRAKEALEEEQTKVQELENRLARQKEIAESSIAYEKHKAMEAIEKEKKKVQDLENRITKQKEEIDLQVQKEDILNNKLNDALAMVEKTQKTKTAECLKAESLTMQLKETVAELETAKTKMIMMEERIQRLQHTVRALQEDHESQKHGFENEIMEYKEQIKQHSQTIVSLEERLQKVTEHHKKIEGEIATLKDNEPAQEGDVQQRDPAAAPSLENSGKDTVCDHLIEDLLTAQKEILSQQEVIMKLRKNLTEAHSRMSDLRGELSEKQKMELERNVALVQQQSSELSVLKEKMAQMSSLVEKKDKELEVLKQALRASQEKHKLQLHKEKEHKPRNATQTCDISVQIEPIHTDIFLSSQEEQSFSDLGAKCKGSRHEEVIQRQKKALSELRARIKELEQASSSNHEEHMDESFLDLKTLRMEKNAQKILDVKPDLPTLSRVEIRMPQNGLSSPGSIPATEKLGKTDVTEALDLSEKLYMDMSKTLGSLMNIKDMSGHVSMKHLSPKERERVNQLRQRDLDLVFDKITQLKNRLERKEELLRGYEKDIEQLRQSKVSVQMYQSQVAKLEDDVYKQAEEKALLKEALQRMEHQLHQEKRVNRAIRQQKVGARKASPKIDQERQMLKREVSSKSSQSLLSSKPGGRS</sequence>
<keyword evidence="1" id="KW-0175">Coiled coil</keyword>
<dbReference type="ExpressionAtlas" id="A0A287ADA7">
    <property type="expression patterns" value="baseline"/>
</dbReference>
<feature type="compositionally biased region" description="Low complexity" evidence="2">
    <location>
        <begin position="1384"/>
        <end position="1399"/>
    </location>
</feature>
<dbReference type="PROSITE" id="PS50006">
    <property type="entry name" value="FHA_DOMAIN"/>
    <property type="match status" value="1"/>
</dbReference>
<dbReference type="InterPro" id="IPR052642">
    <property type="entry name" value="CC-FHA_domain"/>
</dbReference>
<dbReference type="Gene3D" id="2.60.200.20">
    <property type="match status" value="1"/>
</dbReference>
<dbReference type="VGNC" id="VGNC:88125">
    <property type="gene designation" value="FHAD1"/>
</dbReference>
<evidence type="ECO:0000313" key="5">
    <source>
        <dbReference type="Proteomes" id="UP000008227"/>
    </source>
</evidence>
<organism evidence="4 5">
    <name type="scientific">Sus scrofa</name>
    <name type="common">Pig</name>
    <dbReference type="NCBI Taxonomy" id="9823"/>
    <lineage>
        <taxon>Eukaryota</taxon>
        <taxon>Metazoa</taxon>
        <taxon>Chordata</taxon>
        <taxon>Craniata</taxon>
        <taxon>Vertebrata</taxon>
        <taxon>Euteleostomi</taxon>
        <taxon>Mammalia</taxon>
        <taxon>Eutheria</taxon>
        <taxon>Laurasiatheria</taxon>
        <taxon>Artiodactyla</taxon>
        <taxon>Suina</taxon>
        <taxon>Suidae</taxon>
        <taxon>Sus</taxon>
    </lineage>
</organism>
<feature type="compositionally biased region" description="Basic and acidic residues" evidence="2">
    <location>
        <begin position="942"/>
        <end position="951"/>
    </location>
</feature>
<feature type="coiled-coil region" evidence="1">
    <location>
        <begin position="999"/>
        <end position="1076"/>
    </location>
</feature>
<feature type="coiled-coil region" evidence="1">
    <location>
        <begin position="1135"/>
        <end position="1162"/>
    </location>
</feature>
<dbReference type="Ensembl" id="ENSSSCT00000044638.3">
    <property type="protein sequence ID" value="ENSSSCP00000041958.3"/>
    <property type="gene ID" value="ENSSSCG00000003455.5"/>
</dbReference>
<feature type="coiled-coil region" evidence="1">
    <location>
        <begin position="255"/>
        <end position="467"/>
    </location>
</feature>
<protein>
    <submittedName>
        <fullName evidence="4">Forkhead associated phosphopeptide binding domain 1</fullName>
    </submittedName>
</protein>
<dbReference type="GeneTree" id="ENSGT00940000154171"/>
<feature type="region of interest" description="Disordered" evidence="2">
    <location>
        <begin position="111"/>
        <end position="131"/>
    </location>
</feature>
<dbReference type="PANTHER" id="PTHR18853:SF7">
    <property type="entry name" value="FORKHEAD-ASSOCIATED DOMAIN-CONTAINING PROTEIN 1"/>
    <property type="match status" value="1"/>
</dbReference>
<reference evidence="4" key="3">
    <citation type="submission" date="2025-08" db="UniProtKB">
        <authorList>
            <consortium name="Ensembl"/>
        </authorList>
    </citation>
    <scope>IDENTIFICATION</scope>
</reference>
<evidence type="ECO:0000256" key="1">
    <source>
        <dbReference type="SAM" id="Coils"/>
    </source>
</evidence>
<dbReference type="InterPro" id="IPR000253">
    <property type="entry name" value="FHA_dom"/>
</dbReference>
<dbReference type="SUPFAM" id="SSF49879">
    <property type="entry name" value="SMAD/FHA domain"/>
    <property type="match status" value="1"/>
</dbReference>